<dbReference type="Proteomes" id="UP000627984">
    <property type="component" value="Unassembled WGS sequence"/>
</dbReference>
<dbReference type="EMBL" id="BMQD01000023">
    <property type="protein sequence ID" value="GGK90426.1"/>
    <property type="molecule type" value="Genomic_DNA"/>
</dbReference>
<comment type="caution">
    <text evidence="1">The sequence shown here is derived from an EMBL/GenBank/DDBJ whole genome shotgun (WGS) entry which is preliminary data.</text>
</comment>
<protein>
    <submittedName>
        <fullName evidence="1">Uncharacterized protein</fullName>
    </submittedName>
</protein>
<sequence length="104" mass="11643">MQVLYAVQQLRRVWQLRGELQAPGWWCPADRLYQATCWVLKSQARTWGLIGIITVLGLLDVVVRQGPGSALFSLPALAAFHLGVEWARKRLGVTVKGREGSKDE</sequence>
<name>A0AA37F768_9ACTN</name>
<dbReference type="AlphaFoldDB" id="A0AA37F768"/>
<accession>A0AA37F768</accession>
<organism evidence="1 2">
    <name type="scientific">Planomonospora parontospora</name>
    <dbReference type="NCBI Taxonomy" id="58119"/>
    <lineage>
        <taxon>Bacteria</taxon>
        <taxon>Bacillati</taxon>
        <taxon>Actinomycetota</taxon>
        <taxon>Actinomycetes</taxon>
        <taxon>Streptosporangiales</taxon>
        <taxon>Streptosporangiaceae</taxon>
        <taxon>Planomonospora</taxon>
    </lineage>
</organism>
<reference evidence="1" key="1">
    <citation type="journal article" date="2014" name="Int. J. Syst. Evol. Microbiol.">
        <title>Complete genome sequence of Corynebacterium casei LMG S-19264T (=DSM 44701T), isolated from a smear-ripened cheese.</title>
        <authorList>
            <consortium name="US DOE Joint Genome Institute (JGI-PGF)"/>
            <person name="Walter F."/>
            <person name="Albersmeier A."/>
            <person name="Kalinowski J."/>
            <person name="Ruckert C."/>
        </authorList>
    </citation>
    <scope>NUCLEOTIDE SEQUENCE</scope>
    <source>
        <strain evidence="1">JCM 3093</strain>
    </source>
</reference>
<reference evidence="1" key="2">
    <citation type="submission" date="2022-09" db="EMBL/GenBank/DDBJ databases">
        <authorList>
            <person name="Sun Q."/>
            <person name="Ohkuma M."/>
        </authorList>
    </citation>
    <scope>NUCLEOTIDE SEQUENCE</scope>
    <source>
        <strain evidence="1">JCM 3093</strain>
    </source>
</reference>
<evidence type="ECO:0000313" key="2">
    <source>
        <dbReference type="Proteomes" id="UP000627984"/>
    </source>
</evidence>
<evidence type="ECO:0000313" key="1">
    <source>
        <dbReference type="EMBL" id="GGK90426.1"/>
    </source>
</evidence>
<gene>
    <name evidence="1" type="ORF">GCM10010126_57340</name>
</gene>
<proteinExistence type="predicted"/>